<dbReference type="Pfam" id="PF00085">
    <property type="entry name" value="Thioredoxin"/>
    <property type="match status" value="1"/>
</dbReference>
<dbReference type="PANTHER" id="PTHR45663">
    <property type="entry name" value="GEO12009P1"/>
    <property type="match status" value="1"/>
</dbReference>
<evidence type="ECO:0000256" key="2">
    <source>
        <dbReference type="ARBA" id="ARBA00008987"/>
    </source>
</evidence>
<dbReference type="Gene3D" id="1.25.40.10">
    <property type="entry name" value="Tetratricopeptide repeat domain"/>
    <property type="match status" value="1"/>
</dbReference>
<evidence type="ECO:0000313" key="6">
    <source>
        <dbReference type="Proteomes" id="UP000254467"/>
    </source>
</evidence>
<dbReference type="PROSITE" id="PS51352">
    <property type="entry name" value="THIOREDOXIN_2"/>
    <property type="match status" value="1"/>
</dbReference>
<dbReference type="GO" id="GO:0006950">
    <property type="term" value="P:response to stress"/>
    <property type="evidence" value="ECO:0007669"/>
    <property type="project" value="UniProtKB-ARBA"/>
</dbReference>
<dbReference type="InterPro" id="IPR036249">
    <property type="entry name" value="Thioredoxin-like_sf"/>
</dbReference>
<dbReference type="Proteomes" id="UP000254467">
    <property type="component" value="Unassembled WGS sequence"/>
</dbReference>
<comment type="similarity">
    <text evidence="2">Belongs to the thioredoxin family.</text>
</comment>
<comment type="function">
    <text evidence="1">Participates in various redox reactions through the reversible oxidation of its active center dithiol to a disulfide and catalyzes dithiol-disulfide exchange reactions.</text>
</comment>
<evidence type="ECO:0000256" key="3">
    <source>
        <dbReference type="ARBA" id="ARBA00023284"/>
    </source>
</evidence>
<evidence type="ECO:0000256" key="1">
    <source>
        <dbReference type="ARBA" id="ARBA00003318"/>
    </source>
</evidence>
<reference evidence="5 6" key="1">
    <citation type="submission" date="2018-06" db="EMBL/GenBank/DDBJ databases">
        <authorList>
            <consortium name="Pathogen Informatics"/>
            <person name="Doyle S."/>
        </authorList>
    </citation>
    <scope>NUCLEOTIDE SEQUENCE [LARGE SCALE GENOMIC DNA]</scope>
    <source>
        <strain evidence="5 6">NCTC11862</strain>
    </source>
</reference>
<dbReference type="PANTHER" id="PTHR45663:SF11">
    <property type="entry name" value="GEO12009P1"/>
    <property type="match status" value="1"/>
</dbReference>
<dbReference type="RefSeq" id="WP_018580835.1">
    <property type="nucleotide sequence ID" value="NZ_UFXQ01000001.1"/>
</dbReference>
<keyword evidence="3" id="KW-0676">Redox-active center</keyword>
<dbReference type="AlphaFoldDB" id="A0A376CRH5"/>
<gene>
    <name evidence="5" type="primary">ybbN</name>
    <name evidence="5" type="ORF">NCTC11862_02048</name>
</gene>
<evidence type="ECO:0000259" key="4">
    <source>
        <dbReference type="PROSITE" id="PS51352"/>
    </source>
</evidence>
<dbReference type="OrthoDB" id="5181746at2"/>
<dbReference type="Gene3D" id="3.40.30.10">
    <property type="entry name" value="Glutaredoxin"/>
    <property type="match status" value="1"/>
</dbReference>
<feature type="domain" description="Thioredoxin" evidence="4">
    <location>
        <begin position="23"/>
        <end position="137"/>
    </location>
</feature>
<proteinExistence type="inferred from homology"/>
<dbReference type="GO" id="GO:0005737">
    <property type="term" value="C:cytoplasm"/>
    <property type="evidence" value="ECO:0007669"/>
    <property type="project" value="TreeGrafter"/>
</dbReference>
<dbReference type="EMBL" id="UFXQ01000001">
    <property type="protein sequence ID" value="STC70238.1"/>
    <property type="molecule type" value="Genomic_DNA"/>
</dbReference>
<evidence type="ECO:0000313" key="5">
    <source>
        <dbReference type="EMBL" id="STC70238.1"/>
    </source>
</evidence>
<dbReference type="CDD" id="cd02956">
    <property type="entry name" value="ybbN"/>
    <property type="match status" value="1"/>
</dbReference>
<organism evidence="5 6">
    <name type="scientific">Corynebacterium pilosum</name>
    <dbReference type="NCBI Taxonomy" id="35756"/>
    <lineage>
        <taxon>Bacteria</taxon>
        <taxon>Bacillati</taxon>
        <taxon>Actinomycetota</taxon>
        <taxon>Actinomycetes</taxon>
        <taxon>Mycobacteriales</taxon>
        <taxon>Corynebacteriaceae</taxon>
        <taxon>Corynebacterium</taxon>
    </lineage>
</organism>
<dbReference type="STRING" id="35756.GCA_001044155_02277"/>
<dbReference type="GO" id="GO:0015035">
    <property type="term" value="F:protein-disulfide reductase activity"/>
    <property type="evidence" value="ECO:0007669"/>
    <property type="project" value="TreeGrafter"/>
</dbReference>
<dbReference type="SUPFAM" id="SSF52833">
    <property type="entry name" value="Thioredoxin-like"/>
    <property type="match status" value="1"/>
</dbReference>
<sequence length="293" mass="31448">MTTPHGAIDLGRLQHQAEAREKLASSAVESFFTLTEENLESHVLQRSVQVPVVVLVGSARSEDSENLKATFQQLAAQGENSFVVGYVDSDTTPQIAQALGVRGVPTVLALAAGRPVTSFEGGQPADMLKQWVDTLVQQIGPQLQGLPGATEEEEPQDPRLDAATSALNLGDFDAATRIYDEILAEDPTNKEVKQAKATVAVVKRLDPQNRTTDPIAEAEAAPDVVAKQLDAADAEVVAGAPEKAFDRLLSFMERSAGDEKEAAKARLLELFGLFDSADERVKEARTRLASSLF</sequence>
<name>A0A376CRH5_9CORY</name>
<protein>
    <submittedName>
        <fullName evidence="5">Thioredoxin</fullName>
    </submittedName>
</protein>
<accession>A0A376CRH5</accession>
<dbReference type="Pfam" id="PF14561">
    <property type="entry name" value="TPR_20"/>
    <property type="match status" value="1"/>
</dbReference>
<dbReference type="InterPro" id="IPR013766">
    <property type="entry name" value="Thioredoxin_domain"/>
</dbReference>
<dbReference type="InterPro" id="IPR011990">
    <property type="entry name" value="TPR-like_helical_dom_sf"/>
</dbReference>
<keyword evidence="6" id="KW-1185">Reference proteome</keyword>